<evidence type="ECO:0000313" key="2">
    <source>
        <dbReference type="Proteomes" id="UP001281147"/>
    </source>
</evidence>
<dbReference type="EMBL" id="JAUTXU010000046">
    <property type="protein sequence ID" value="KAK3715868.1"/>
    <property type="molecule type" value="Genomic_DNA"/>
</dbReference>
<keyword evidence="2" id="KW-1185">Reference proteome</keyword>
<gene>
    <name evidence="1" type="ORF">LTR37_006851</name>
</gene>
<protein>
    <submittedName>
        <fullName evidence="1">Uncharacterized protein</fullName>
    </submittedName>
</protein>
<organism evidence="1 2">
    <name type="scientific">Vermiconidia calcicola</name>
    <dbReference type="NCBI Taxonomy" id="1690605"/>
    <lineage>
        <taxon>Eukaryota</taxon>
        <taxon>Fungi</taxon>
        <taxon>Dikarya</taxon>
        <taxon>Ascomycota</taxon>
        <taxon>Pezizomycotina</taxon>
        <taxon>Dothideomycetes</taxon>
        <taxon>Dothideomycetidae</taxon>
        <taxon>Mycosphaerellales</taxon>
        <taxon>Extremaceae</taxon>
        <taxon>Vermiconidia</taxon>
    </lineage>
</organism>
<name>A0ACC3NFR9_9PEZI</name>
<dbReference type="Proteomes" id="UP001281147">
    <property type="component" value="Unassembled WGS sequence"/>
</dbReference>
<evidence type="ECO:0000313" key="1">
    <source>
        <dbReference type="EMBL" id="KAK3715868.1"/>
    </source>
</evidence>
<sequence>MATWPEPDQGDYHIPNFQFVEGTSLPDLRIHYYTFGKLRNDSHGKATNAVLIMHGTTGNGTNFFNDRFAGQLFKPGQLLSAEDYFLVLPDAIGHGKSSKPSDGLRATFPRYSYEDMVRAQHFLLAEHLGVNHLRLVMGTSMGGMYAISSLDLWHSWVWGTRYPGFMDAIMPLASLPSQISGRNRMMRKMAIDSIRDDPEFMDGNYRIQPRGLRAALHVLAWMSSSPLRWQNQAPDRESADKFIDAWMEAGMRQQDANDFAYAFDASRDYDPRPGLKNISATLIAVNFEDDQVNLPELQILETEIKKVKQGKAVVVPISAGSAGHGTHTVAVVWKEYLADLLEMSKSANNAKL</sequence>
<proteinExistence type="predicted"/>
<comment type="caution">
    <text evidence="1">The sequence shown here is derived from an EMBL/GenBank/DDBJ whole genome shotgun (WGS) entry which is preliminary data.</text>
</comment>
<reference evidence="1" key="1">
    <citation type="submission" date="2023-07" db="EMBL/GenBank/DDBJ databases">
        <title>Black Yeasts Isolated from many extreme environments.</title>
        <authorList>
            <person name="Coleine C."/>
            <person name="Stajich J.E."/>
            <person name="Selbmann L."/>
        </authorList>
    </citation>
    <scope>NUCLEOTIDE SEQUENCE</scope>
    <source>
        <strain evidence="1">CCFEE 5714</strain>
    </source>
</reference>
<accession>A0ACC3NFR9</accession>